<dbReference type="AlphaFoldDB" id="A0AAI9F282"/>
<comment type="caution">
    <text evidence="1">The sequence shown here is derived from an EMBL/GenBank/DDBJ whole genome shotgun (WGS) entry which is preliminary data.</text>
</comment>
<dbReference type="PROSITE" id="PS51257">
    <property type="entry name" value="PROKAR_LIPOPROTEIN"/>
    <property type="match status" value="1"/>
</dbReference>
<organism evidence="1 2">
    <name type="scientific">Caminibacter mediatlanticus TB-2</name>
    <dbReference type="NCBI Taxonomy" id="391592"/>
    <lineage>
        <taxon>Bacteria</taxon>
        <taxon>Pseudomonadati</taxon>
        <taxon>Campylobacterota</taxon>
        <taxon>Epsilonproteobacteria</taxon>
        <taxon>Nautiliales</taxon>
        <taxon>Nautiliaceae</taxon>
        <taxon>Caminibacter</taxon>
    </lineage>
</organism>
<accession>A0AAI9F282</accession>
<reference evidence="1 2" key="1">
    <citation type="journal article" date="2011" name="Stand. Genomic Sci.">
        <title>Draft genome sequence of Caminibacter mediatlanticus strain TB-2, an epsilonproteobacterium isolated from a deep-sea hydrothermal vent.</title>
        <authorList>
            <person name="Giovannelli D."/>
            <person name="Ferriera S."/>
            <person name="Johnson J."/>
            <person name="Kravitz S."/>
            <person name="Perez-Rodriguez I."/>
            <person name="Ricci J."/>
            <person name="O'Brien C."/>
            <person name="Voordeckers J.W."/>
            <person name="Bini E."/>
            <person name="Vetriani C."/>
        </authorList>
    </citation>
    <scope>NUCLEOTIDE SEQUENCE [LARGE SCALE GENOMIC DNA]</scope>
    <source>
        <strain evidence="1 2">TB-2</strain>
    </source>
</reference>
<sequence>MKFIFLIIPLFFIGCITKQGISYKYYPECEENYGLYGTYYYDCKDMLIKFKKNKKKICLECN</sequence>
<protein>
    <recommendedName>
        <fullName evidence="3">Lipoprotein</fullName>
    </recommendedName>
</protein>
<evidence type="ECO:0008006" key="3">
    <source>
        <dbReference type="Google" id="ProtNLM"/>
    </source>
</evidence>
<evidence type="ECO:0000313" key="1">
    <source>
        <dbReference type="EMBL" id="EDM24482.1"/>
    </source>
</evidence>
<dbReference type="Proteomes" id="UP000003288">
    <property type="component" value="Unassembled WGS sequence"/>
</dbReference>
<evidence type="ECO:0000313" key="2">
    <source>
        <dbReference type="Proteomes" id="UP000003288"/>
    </source>
</evidence>
<proteinExistence type="predicted"/>
<dbReference type="EMBL" id="ABCJ01000001">
    <property type="protein sequence ID" value="EDM24482.1"/>
    <property type="molecule type" value="Genomic_DNA"/>
</dbReference>
<dbReference type="RefSeq" id="WP_007473455.1">
    <property type="nucleotide sequence ID" value="NZ_ABCJ01000001.1"/>
</dbReference>
<name>A0AAI9F282_9BACT</name>
<gene>
    <name evidence="1" type="ORF">CMTB2_03163</name>
</gene>